<evidence type="ECO:0000256" key="1">
    <source>
        <dbReference type="SAM" id="MobiDB-lite"/>
    </source>
</evidence>
<organism evidence="3 4">
    <name type="scientific">Streptomyces kunmingensis</name>
    <dbReference type="NCBI Taxonomy" id="68225"/>
    <lineage>
        <taxon>Bacteria</taxon>
        <taxon>Bacillati</taxon>
        <taxon>Actinomycetota</taxon>
        <taxon>Actinomycetes</taxon>
        <taxon>Kitasatosporales</taxon>
        <taxon>Streptomycetaceae</taxon>
        <taxon>Streptomyces</taxon>
    </lineage>
</organism>
<evidence type="ECO:0000256" key="2">
    <source>
        <dbReference type="SAM" id="SignalP"/>
    </source>
</evidence>
<protein>
    <recommendedName>
        <fullName evidence="5">Secreted protein</fullName>
    </recommendedName>
</protein>
<reference evidence="3 4" key="1">
    <citation type="submission" date="2022-10" db="EMBL/GenBank/DDBJ databases">
        <authorList>
            <person name="Xie J."/>
            <person name="Shen N."/>
        </authorList>
    </citation>
    <scope>NUCLEOTIDE SEQUENCE [LARGE SCALE GENOMIC DNA]</scope>
    <source>
        <strain evidence="3 4">DSM 41681</strain>
    </source>
</reference>
<gene>
    <name evidence="3" type="ORF">OKJ48_17650</name>
</gene>
<evidence type="ECO:0000313" key="3">
    <source>
        <dbReference type="EMBL" id="MEB3962058.1"/>
    </source>
</evidence>
<keyword evidence="2" id="KW-0732">Signal</keyword>
<name>A0ABU6CBI2_9ACTN</name>
<sequence length="301" mass="31961">MNSKGTTVRIVLPLAAAAAVCTIVVASAASDHSSSRTAPKAVSGQPAAAPPAKADVGDPNDPASWRLPIEAYVQAPSALRTLTNVRDDMMDECMSEAGFDNWKPAPDLPNLDGTSFTDGRYGIENADQVAKWGYHHDPALMQAYNDAMSEGAVDETGAPDEQVRQCSDQAGQAGAPVAQSNPLVEQIDIEGYKTSLTEPAVKDQFAKWSACMKAKGYNYAAPPDAQEDPAFNDPETITPQEIATAKDDLACRNQSPVAKTWFDTEVKLQQAAIAKNQEALNATRTANQAQAAKAAKLAQTR</sequence>
<dbReference type="RefSeq" id="WP_324769486.1">
    <property type="nucleotide sequence ID" value="NZ_BAAATS010000052.1"/>
</dbReference>
<keyword evidence="4" id="KW-1185">Reference proteome</keyword>
<accession>A0ABU6CBI2</accession>
<comment type="caution">
    <text evidence="3">The sequence shown here is derived from an EMBL/GenBank/DDBJ whole genome shotgun (WGS) entry which is preliminary data.</text>
</comment>
<dbReference type="EMBL" id="JAOZYB010000123">
    <property type="protein sequence ID" value="MEB3962058.1"/>
    <property type="molecule type" value="Genomic_DNA"/>
</dbReference>
<dbReference type="Proteomes" id="UP001352223">
    <property type="component" value="Unassembled WGS sequence"/>
</dbReference>
<feature type="signal peptide" evidence="2">
    <location>
        <begin position="1"/>
        <end position="28"/>
    </location>
</feature>
<proteinExistence type="predicted"/>
<evidence type="ECO:0000313" key="4">
    <source>
        <dbReference type="Proteomes" id="UP001352223"/>
    </source>
</evidence>
<feature type="chain" id="PRO_5046668971" description="Secreted protein" evidence="2">
    <location>
        <begin position="29"/>
        <end position="301"/>
    </location>
</feature>
<feature type="region of interest" description="Disordered" evidence="1">
    <location>
        <begin position="32"/>
        <end position="61"/>
    </location>
</feature>
<evidence type="ECO:0008006" key="5">
    <source>
        <dbReference type="Google" id="ProtNLM"/>
    </source>
</evidence>